<feature type="region of interest" description="Disordered" evidence="1">
    <location>
        <begin position="1"/>
        <end position="22"/>
    </location>
</feature>
<evidence type="ECO:0000256" key="1">
    <source>
        <dbReference type="SAM" id="MobiDB-lite"/>
    </source>
</evidence>
<dbReference type="AlphaFoldDB" id="A0A8E0IB44"/>
<evidence type="ECO:0008006" key="4">
    <source>
        <dbReference type="Google" id="ProtNLM"/>
    </source>
</evidence>
<protein>
    <recommendedName>
        <fullName evidence="4">DUF2188 domain-containing protein</fullName>
    </recommendedName>
</protein>
<dbReference type="Pfam" id="PF09954">
    <property type="entry name" value="DUF2188"/>
    <property type="match status" value="1"/>
</dbReference>
<evidence type="ECO:0000313" key="2">
    <source>
        <dbReference type="EMBL" id="EPC30754.1"/>
    </source>
</evidence>
<organism evidence="2 3">
    <name type="scientific">Lacticaseibacillus paracasei subsp. paracasei Lpp22</name>
    <dbReference type="NCBI Taxonomy" id="1256221"/>
    <lineage>
        <taxon>Bacteria</taxon>
        <taxon>Bacillati</taxon>
        <taxon>Bacillota</taxon>
        <taxon>Bacilli</taxon>
        <taxon>Lactobacillales</taxon>
        <taxon>Lactobacillaceae</taxon>
        <taxon>Lacticaseibacillus</taxon>
    </lineage>
</organism>
<dbReference type="Proteomes" id="UP000014257">
    <property type="component" value="Unassembled WGS sequence"/>
</dbReference>
<proteinExistence type="predicted"/>
<comment type="caution">
    <text evidence="2">The sequence shown here is derived from an EMBL/GenBank/DDBJ whole genome shotgun (WGS) entry which is preliminary data.</text>
</comment>
<evidence type="ECO:0000313" key="3">
    <source>
        <dbReference type="Proteomes" id="UP000014257"/>
    </source>
</evidence>
<reference evidence="2 3" key="1">
    <citation type="journal article" date="2013" name="PLoS ONE">
        <title>Lactobacillus paracasei comparative genomics: towards species pan-genome definition and exploitation of diversity.</title>
        <authorList>
            <person name="Smokvina T."/>
            <person name="Wels M."/>
            <person name="Polka J."/>
            <person name="Chervaux C."/>
            <person name="Brisse S."/>
            <person name="Boekhorst J."/>
            <person name="van Hylckama Vlieg J.E."/>
            <person name="Siezen R.J."/>
        </authorList>
    </citation>
    <scope>NUCLEOTIDE SEQUENCE [LARGE SCALE GENOMIC DNA]</scope>
    <source>
        <strain evidence="2 3">Lpp22</strain>
    </source>
</reference>
<dbReference type="EMBL" id="ANMI01000070">
    <property type="protein sequence ID" value="EPC30754.1"/>
    <property type="molecule type" value="Genomic_DNA"/>
</dbReference>
<accession>A0A8E0IB44</accession>
<name>A0A8E0IB44_LACPA</name>
<sequence>MGKDQHVVPADQGGWNVLGAGNSRATVHTDTKAEATAAARQIAINQKSELVIHNQNGQISGKDSHGHDPRNIKG</sequence>
<dbReference type="InterPro" id="IPR018691">
    <property type="entry name" value="DUF2188"/>
</dbReference>
<gene>
    <name evidence="2" type="ORF">Lpp22_1008</name>
</gene>
<feature type="compositionally biased region" description="Basic and acidic residues" evidence="1">
    <location>
        <begin position="62"/>
        <end position="74"/>
    </location>
</feature>
<feature type="region of interest" description="Disordered" evidence="1">
    <location>
        <begin position="53"/>
        <end position="74"/>
    </location>
</feature>